<keyword evidence="10 13" id="KW-0648">Protein biosynthesis</keyword>
<keyword evidence="11 13" id="KW-0030">Aminoacyl-tRNA synthetase</keyword>
<reference evidence="15 16" key="1">
    <citation type="submission" date="2019-08" db="EMBL/GenBank/DDBJ databases">
        <title>In-depth cultivation of the pig gut microbiome towards novel bacterial diversity and tailored functional studies.</title>
        <authorList>
            <person name="Wylensek D."/>
            <person name="Hitch T.C.A."/>
            <person name="Clavel T."/>
        </authorList>
    </citation>
    <scope>NUCLEOTIDE SEQUENCE [LARGE SCALE GENOMIC DNA]</scope>
    <source>
        <strain evidence="15 16">SM-530-WT-4B</strain>
    </source>
</reference>
<evidence type="ECO:0000256" key="13">
    <source>
        <dbReference type="HAMAP-Rule" id="MF_00281"/>
    </source>
</evidence>
<dbReference type="EC" id="6.1.1.20" evidence="13"/>
<evidence type="ECO:0000313" key="16">
    <source>
        <dbReference type="Proteomes" id="UP000473699"/>
    </source>
</evidence>
<evidence type="ECO:0000256" key="12">
    <source>
        <dbReference type="ARBA" id="ARBA00049255"/>
    </source>
</evidence>
<keyword evidence="6 13" id="KW-0479">Metal-binding</keyword>
<comment type="cofactor">
    <cofactor evidence="13">
        <name>Mg(2+)</name>
        <dbReference type="ChEBI" id="CHEBI:18420"/>
    </cofactor>
    <text evidence="13">Binds 2 magnesium ions per tetramer.</text>
</comment>
<dbReference type="InterPro" id="IPR010978">
    <property type="entry name" value="tRNA-bd_arm"/>
</dbReference>
<dbReference type="GO" id="GO:0004826">
    <property type="term" value="F:phenylalanine-tRNA ligase activity"/>
    <property type="evidence" value="ECO:0007669"/>
    <property type="project" value="UniProtKB-UniRule"/>
</dbReference>
<evidence type="ECO:0000256" key="3">
    <source>
        <dbReference type="ARBA" id="ARBA00011209"/>
    </source>
</evidence>
<dbReference type="InterPro" id="IPR045864">
    <property type="entry name" value="aa-tRNA-synth_II/BPL/LPL"/>
</dbReference>
<dbReference type="InterPro" id="IPR004188">
    <property type="entry name" value="Phe-tRNA_ligase_II_N"/>
</dbReference>
<evidence type="ECO:0000256" key="5">
    <source>
        <dbReference type="ARBA" id="ARBA00022598"/>
    </source>
</evidence>
<dbReference type="AlphaFoldDB" id="A0A6L5YAB0"/>
<protein>
    <recommendedName>
        <fullName evidence="13">Phenylalanine--tRNA ligase alpha subunit</fullName>
        <ecNumber evidence="13">6.1.1.20</ecNumber>
    </recommendedName>
    <alternativeName>
        <fullName evidence="13">Phenylalanyl-tRNA synthetase alpha subunit</fullName>
        <shortName evidence="13">PheRS</shortName>
    </alternativeName>
</protein>
<dbReference type="GO" id="GO:0000049">
    <property type="term" value="F:tRNA binding"/>
    <property type="evidence" value="ECO:0007669"/>
    <property type="project" value="InterPro"/>
</dbReference>
<dbReference type="GO" id="GO:0005524">
    <property type="term" value="F:ATP binding"/>
    <property type="evidence" value="ECO:0007669"/>
    <property type="project" value="UniProtKB-UniRule"/>
</dbReference>
<keyword evidence="8 13" id="KW-0067">ATP-binding</keyword>
<accession>A0A6L5YAB0</accession>
<dbReference type="Pfam" id="PF02912">
    <property type="entry name" value="Phe_tRNA-synt_N"/>
    <property type="match status" value="1"/>
</dbReference>
<evidence type="ECO:0000256" key="11">
    <source>
        <dbReference type="ARBA" id="ARBA00023146"/>
    </source>
</evidence>
<keyword evidence="7 13" id="KW-0547">Nucleotide-binding</keyword>
<evidence type="ECO:0000256" key="9">
    <source>
        <dbReference type="ARBA" id="ARBA00022842"/>
    </source>
</evidence>
<keyword evidence="4 13" id="KW-0963">Cytoplasm</keyword>
<comment type="similarity">
    <text evidence="2 13">Belongs to the class-II aminoacyl-tRNA synthetase family. Phe-tRNA synthetase alpha subunit type 1 subfamily.</text>
</comment>
<evidence type="ECO:0000256" key="1">
    <source>
        <dbReference type="ARBA" id="ARBA00004496"/>
    </source>
</evidence>
<gene>
    <name evidence="13 15" type="primary">pheS</name>
    <name evidence="15" type="ORF">FYJ74_00150</name>
</gene>
<dbReference type="SUPFAM" id="SSF55681">
    <property type="entry name" value="Class II aaRS and biotin synthetases"/>
    <property type="match status" value="1"/>
</dbReference>
<dbReference type="InterPro" id="IPR022911">
    <property type="entry name" value="Phe_tRNA_ligase_alpha1_bac"/>
</dbReference>
<feature type="domain" description="Aminoacyl-transfer RNA synthetases class-II family profile" evidence="14">
    <location>
        <begin position="77"/>
        <end position="335"/>
    </location>
</feature>
<evidence type="ECO:0000256" key="4">
    <source>
        <dbReference type="ARBA" id="ARBA00022490"/>
    </source>
</evidence>
<evidence type="ECO:0000259" key="14">
    <source>
        <dbReference type="PROSITE" id="PS50862"/>
    </source>
</evidence>
<dbReference type="GO" id="GO:0000287">
    <property type="term" value="F:magnesium ion binding"/>
    <property type="evidence" value="ECO:0007669"/>
    <property type="project" value="UniProtKB-UniRule"/>
</dbReference>
<evidence type="ECO:0000256" key="10">
    <source>
        <dbReference type="ARBA" id="ARBA00022917"/>
    </source>
</evidence>
<keyword evidence="16" id="KW-1185">Reference proteome</keyword>
<organism evidence="15 16">
    <name type="scientific">Pyramidobacter porci</name>
    <dbReference type="NCBI Taxonomy" id="2605789"/>
    <lineage>
        <taxon>Bacteria</taxon>
        <taxon>Thermotogati</taxon>
        <taxon>Synergistota</taxon>
        <taxon>Synergistia</taxon>
        <taxon>Synergistales</taxon>
        <taxon>Dethiosulfovibrionaceae</taxon>
        <taxon>Pyramidobacter</taxon>
    </lineage>
</organism>
<evidence type="ECO:0000256" key="2">
    <source>
        <dbReference type="ARBA" id="ARBA00010207"/>
    </source>
</evidence>
<comment type="caution">
    <text evidence="15">The sequence shown here is derived from an EMBL/GenBank/DDBJ whole genome shotgun (WGS) entry which is preliminary data.</text>
</comment>
<dbReference type="InterPro" id="IPR004529">
    <property type="entry name" value="Phe-tRNA-synth_IIc_asu"/>
</dbReference>
<dbReference type="InterPro" id="IPR002319">
    <property type="entry name" value="Phenylalanyl-tRNA_Synthase"/>
</dbReference>
<proteinExistence type="inferred from homology"/>
<evidence type="ECO:0000256" key="8">
    <source>
        <dbReference type="ARBA" id="ARBA00022840"/>
    </source>
</evidence>
<dbReference type="GO" id="GO:0005737">
    <property type="term" value="C:cytoplasm"/>
    <property type="evidence" value="ECO:0007669"/>
    <property type="project" value="UniProtKB-SubCell"/>
</dbReference>
<evidence type="ECO:0000256" key="7">
    <source>
        <dbReference type="ARBA" id="ARBA00022741"/>
    </source>
</evidence>
<keyword evidence="9 13" id="KW-0460">Magnesium</keyword>
<evidence type="ECO:0000256" key="6">
    <source>
        <dbReference type="ARBA" id="ARBA00022723"/>
    </source>
</evidence>
<evidence type="ECO:0000313" key="15">
    <source>
        <dbReference type="EMBL" id="MST54472.1"/>
    </source>
</evidence>
<dbReference type="GO" id="GO:0006432">
    <property type="term" value="P:phenylalanyl-tRNA aminoacylation"/>
    <property type="evidence" value="ECO:0007669"/>
    <property type="project" value="UniProtKB-UniRule"/>
</dbReference>
<dbReference type="NCBIfam" id="TIGR00468">
    <property type="entry name" value="pheS"/>
    <property type="match status" value="1"/>
</dbReference>
<comment type="subcellular location">
    <subcellularLocation>
        <location evidence="1 13">Cytoplasm</location>
    </subcellularLocation>
</comment>
<dbReference type="PANTHER" id="PTHR11538:SF41">
    <property type="entry name" value="PHENYLALANINE--TRNA LIGASE, MITOCHONDRIAL"/>
    <property type="match status" value="1"/>
</dbReference>
<dbReference type="PANTHER" id="PTHR11538">
    <property type="entry name" value="PHENYLALANYL-TRNA SYNTHETASE"/>
    <property type="match status" value="1"/>
</dbReference>
<dbReference type="EMBL" id="VUNH01000001">
    <property type="protein sequence ID" value="MST54472.1"/>
    <property type="molecule type" value="Genomic_DNA"/>
</dbReference>
<sequence length="347" mass="38480">MSSEIALEIEKIRAVVESALKDGATLESLNDCRIAVFGKKGAMTGLQKMLGKLSPQERPEMGKIINGAKAEFQGKLDEAIETLERRRLTEMELRDRVDVTQPARGRAYGGVHPVVQVTMEVLEVLEGLGFVTVTGPEIETDFFNFEALNIPPHHPARDMQDTFYFGDGRLLRTHTSGMEIHAMLDMGAPLRVACPGRVYRRDNDPTHSPMFHQVEGLVVDTSISVGDLKGCLEAMIHGVFGRKLKARYRASYFPFTEPSMEVDIECFKCGGSDCHCQICKGTGWLEIGGMGMCHPNVLRYGGIDPDKYNGFAWGMGLDRIAMLKYGLTDLRALFDGDVSYLLSGRHE</sequence>
<dbReference type="PROSITE" id="PS50862">
    <property type="entry name" value="AA_TRNA_LIGASE_II"/>
    <property type="match status" value="1"/>
</dbReference>
<dbReference type="RefSeq" id="WP_154527616.1">
    <property type="nucleotide sequence ID" value="NZ_VUNH01000001.1"/>
</dbReference>
<dbReference type="CDD" id="cd00496">
    <property type="entry name" value="PheRS_alpha_core"/>
    <property type="match status" value="1"/>
</dbReference>
<dbReference type="SUPFAM" id="SSF46589">
    <property type="entry name" value="tRNA-binding arm"/>
    <property type="match status" value="1"/>
</dbReference>
<comment type="subunit">
    <text evidence="3 13">Tetramer of two alpha and two beta subunits.</text>
</comment>
<dbReference type="InterPro" id="IPR006195">
    <property type="entry name" value="aa-tRNA-synth_II"/>
</dbReference>
<keyword evidence="5 13" id="KW-0436">Ligase</keyword>
<dbReference type="Proteomes" id="UP000473699">
    <property type="component" value="Unassembled WGS sequence"/>
</dbReference>
<dbReference type="Gene3D" id="3.30.930.10">
    <property type="entry name" value="Bira Bifunctional Protein, Domain 2"/>
    <property type="match status" value="1"/>
</dbReference>
<feature type="binding site" evidence="13">
    <location>
        <position position="257"/>
    </location>
    <ligand>
        <name>Mg(2+)</name>
        <dbReference type="ChEBI" id="CHEBI:18420"/>
        <note>shared with beta subunit</note>
    </ligand>
</feature>
<comment type="catalytic activity">
    <reaction evidence="12 13">
        <text>tRNA(Phe) + L-phenylalanine + ATP = L-phenylalanyl-tRNA(Phe) + AMP + diphosphate + H(+)</text>
        <dbReference type="Rhea" id="RHEA:19413"/>
        <dbReference type="Rhea" id="RHEA-COMP:9668"/>
        <dbReference type="Rhea" id="RHEA-COMP:9699"/>
        <dbReference type="ChEBI" id="CHEBI:15378"/>
        <dbReference type="ChEBI" id="CHEBI:30616"/>
        <dbReference type="ChEBI" id="CHEBI:33019"/>
        <dbReference type="ChEBI" id="CHEBI:58095"/>
        <dbReference type="ChEBI" id="CHEBI:78442"/>
        <dbReference type="ChEBI" id="CHEBI:78531"/>
        <dbReference type="ChEBI" id="CHEBI:456215"/>
        <dbReference type="EC" id="6.1.1.20"/>
    </reaction>
</comment>
<dbReference type="HAMAP" id="MF_00281">
    <property type="entry name" value="Phe_tRNA_synth_alpha1"/>
    <property type="match status" value="1"/>
</dbReference>
<dbReference type="Pfam" id="PF01409">
    <property type="entry name" value="tRNA-synt_2d"/>
    <property type="match status" value="1"/>
</dbReference>
<name>A0A6L5YAB0_9BACT</name>